<dbReference type="PANTHER" id="PTHR45138">
    <property type="entry name" value="REGULATORY COMPONENTS OF SENSORY TRANSDUCTION SYSTEM"/>
    <property type="match status" value="1"/>
</dbReference>
<dbReference type="Proteomes" id="UP000535890">
    <property type="component" value="Unassembled WGS sequence"/>
</dbReference>
<dbReference type="FunFam" id="3.30.70.270:FF:000001">
    <property type="entry name" value="Diguanylate cyclase domain protein"/>
    <property type="match status" value="1"/>
</dbReference>
<proteinExistence type="predicted"/>
<dbReference type="Pfam" id="PF00990">
    <property type="entry name" value="GGDEF"/>
    <property type="match status" value="1"/>
</dbReference>
<dbReference type="GO" id="GO:0043709">
    <property type="term" value="P:cell adhesion involved in single-species biofilm formation"/>
    <property type="evidence" value="ECO:0007669"/>
    <property type="project" value="TreeGrafter"/>
</dbReference>
<evidence type="ECO:0000313" key="3">
    <source>
        <dbReference type="EMBL" id="NYD38059.1"/>
    </source>
</evidence>
<dbReference type="PROSITE" id="PS50887">
    <property type="entry name" value="GGDEF"/>
    <property type="match status" value="1"/>
</dbReference>
<dbReference type="InterPro" id="IPR043128">
    <property type="entry name" value="Rev_trsase/Diguanyl_cyclase"/>
</dbReference>
<evidence type="ECO:0000256" key="1">
    <source>
        <dbReference type="SAM" id="MobiDB-lite"/>
    </source>
</evidence>
<dbReference type="NCBIfam" id="TIGR00254">
    <property type="entry name" value="GGDEF"/>
    <property type="match status" value="1"/>
</dbReference>
<feature type="compositionally biased region" description="Low complexity" evidence="1">
    <location>
        <begin position="14"/>
        <end position="27"/>
    </location>
</feature>
<feature type="region of interest" description="Disordered" evidence="1">
    <location>
        <begin position="1"/>
        <end position="43"/>
    </location>
</feature>
<evidence type="ECO:0000313" key="4">
    <source>
        <dbReference type="Proteomes" id="UP000535890"/>
    </source>
</evidence>
<keyword evidence="4" id="KW-1185">Reference proteome</keyword>
<dbReference type="GO" id="GO:0005886">
    <property type="term" value="C:plasma membrane"/>
    <property type="evidence" value="ECO:0007669"/>
    <property type="project" value="TreeGrafter"/>
</dbReference>
<protein>
    <submittedName>
        <fullName evidence="3">Diguanylate cyclase (GGDEF)-like protein</fullName>
    </submittedName>
</protein>
<dbReference type="PANTHER" id="PTHR45138:SF9">
    <property type="entry name" value="DIGUANYLATE CYCLASE DGCM-RELATED"/>
    <property type="match status" value="1"/>
</dbReference>
<feature type="compositionally biased region" description="Polar residues" evidence="1">
    <location>
        <begin position="1"/>
        <end position="12"/>
    </location>
</feature>
<dbReference type="EMBL" id="JACCBN010000001">
    <property type="protein sequence ID" value="NYD38059.1"/>
    <property type="molecule type" value="Genomic_DNA"/>
</dbReference>
<dbReference type="InterPro" id="IPR000160">
    <property type="entry name" value="GGDEF_dom"/>
</dbReference>
<organism evidence="3 4">
    <name type="scientific">Actinomycetospora corticicola</name>
    <dbReference type="NCBI Taxonomy" id="663602"/>
    <lineage>
        <taxon>Bacteria</taxon>
        <taxon>Bacillati</taxon>
        <taxon>Actinomycetota</taxon>
        <taxon>Actinomycetes</taxon>
        <taxon>Pseudonocardiales</taxon>
        <taxon>Pseudonocardiaceae</taxon>
        <taxon>Actinomycetospora</taxon>
    </lineage>
</organism>
<dbReference type="SUPFAM" id="SSF55073">
    <property type="entry name" value="Nucleotide cyclase"/>
    <property type="match status" value="1"/>
</dbReference>
<feature type="compositionally biased region" description="Polar residues" evidence="1">
    <location>
        <begin position="28"/>
        <end position="43"/>
    </location>
</feature>
<dbReference type="InterPro" id="IPR050469">
    <property type="entry name" value="Diguanylate_Cyclase"/>
</dbReference>
<feature type="domain" description="GGDEF" evidence="2">
    <location>
        <begin position="160"/>
        <end position="298"/>
    </location>
</feature>
<dbReference type="AlphaFoldDB" id="A0A7Y9DYT8"/>
<accession>A0A7Y9DYT8</accession>
<evidence type="ECO:0000259" key="2">
    <source>
        <dbReference type="PROSITE" id="PS50887"/>
    </source>
</evidence>
<sequence length="332" mass="35345">MRGSTVGSSPDRVSTGGSAALAGAPSSETPQTGFHQPPASTFDTAPIVGIDEALRLDAATDDAGTARAAQARAHEAAAEVLADRGDWRRAYQHLRAAMALVHLGDTPPVHVPEQLRREVDRLRRERAEAREQSRRDSLTATWNRRYLDERLSTLRDGGSGAVCVALVDVDHFKQVNDTYGHAVGDAVLRTLVGLMRAEIDARAPEGFCARYGGEEFALVLPGPADADAVAVCEAVRARIETHDWAAIAPELRVTASVGLACLDPDDQSGTCDGLLDHVDELLYVAKRTGRNAVAHRDETGQVRLAGPASGRRGVDAVARAVTSSARSGRPVR</sequence>
<dbReference type="Gene3D" id="3.30.70.270">
    <property type="match status" value="1"/>
</dbReference>
<reference evidence="3 4" key="1">
    <citation type="submission" date="2020-07" db="EMBL/GenBank/DDBJ databases">
        <title>Sequencing the genomes of 1000 actinobacteria strains.</title>
        <authorList>
            <person name="Klenk H.-P."/>
        </authorList>
    </citation>
    <scope>NUCLEOTIDE SEQUENCE [LARGE SCALE GENOMIC DNA]</scope>
    <source>
        <strain evidence="3 4">DSM 45772</strain>
    </source>
</reference>
<name>A0A7Y9DYT8_9PSEU</name>
<dbReference type="CDD" id="cd01949">
    <property type="entry name" value="GGDEF"/>
    <property type="match status" value="1"/>
</dbReference>
<dbReference type="InterPro" id="IPR029787">
    <property type="entry name" value="Nucleotide_cyclase"/>
</dbReference>
<dbReference type="SMART" id="SM00267">
    <property type="entry name" value="GGDEF"/>
    <property type="match status" value="1"/>
</dbReference>
<dbReference type="RefSeq" id="WP_343054276.1">
    <property type="nucleotide sequence ID" value="NZ_BAABHP010000020.1"/>
</dbReference>
<gene>
    <name evidence="3" type="ORF">BJ983_004161</name>
</gene>
<dbReference type="GO" id="GO:0052621">
    <property type="term" value="F:diguanylate cyclase activity"/>
    <property type="evidence" value="ECO:0007669"/>
    <property type="project" value="TreeGrafter"/>
</dbReference>
<comment type="caution">
    <text evidence="3">The sequence shown here is derived from an EMBL/GenBank/DDBJ whole genome shotgun (WGS) entry which is preliminary data.</text>
</comment>
<dbReference type="GO" id="GO:1902201">
    <property type="term" value="P:negative regulation of bacterial-type flagellum-dependent cell motility"/>
    <property type="evidence" value="ECO:0007669"/>
    <property type="project" value="TreeGrafter"/>
</dbReference>